<dbReference type="InterPro" id="IPR051906">
    <property type="entry name" value="TolC-like"/>
</dbReference>
<dbReference type="PANTHER" id="PTHR30026:SF20">
    <property type="entry name" value="OUTER MEMBRANE PROTEIN TOLC"/>
    <property type="match status" value="1"/>
</dbReference>
<dbReference type="KEGG" id="tav:G4V39_02890"/>
<dbReference type="Pfam" id="PF02321">
    <property type="entry name" value="OEP"/>
    <property type="match status" value="2"/>
</dbReference>
<dbReference type="GO" id="GO:0009279">
    <property type="term" value="C:cell outer membrane"/>
    <property type="evidence" value="ECO:0007669"/>
    <property type="project" value="UniProtKB-SubCell"/>
</dbReference>
<dbReference type="RefSeq" id="WP_166031512.1">
    <property type="nucleotide sequence ID" value="NZ_CP048877.1"/>
</dbReference>
<dbReference type="EMBL" id="CP048877">
    <property type="protein sequence ID" value="QIJ71290.1"/>
    <property type="molecule type" value="Genomic_DNA"/>
</dbReference>
<name>A0A6G7PUJ3_9BACT</name>
<keyword evidence="7" id="KW-0998">Cell outer membrane</keyword>
<dbReference type="Gene3D" id="1.20.1600.10">
    <property type="entry name" value="Outer membrane efflux proteins (OEP)"/>
    <property type="match status" value="1"/>
</dbReference>
<reference evidence="8 9" key="1">
    <citation type="submission" date="2020-02" db="EMBL/GenBank/DDBJ databases">
        <title>Genome analysis of Thermosulfuriphilus ammonigenes ST65T, an anaerobic thermophilic chemolithoautotrophic bacterium isolated from a deep-sea hydrothermal vent.</title>
        <authorList>
            <person name="Slobodkina G."/>
            <person name="Allioux M."/>
            <person name="Merkel A."/>
            <person name="Alain K."/>
            <person name="Jebbar M."/>
            <person name="Slobodkin A."/>
        </authorList>
    </citation>
    <scope>NUCLEOTIDE SEQUENCE [LARGE SCALE GENOMIC DNA]</scope>
    <source>
        <strain evidence="8 9">ST65</strain>
    </source>
</reference>
<dbReference type="GO" id="GO:0015288">
    <property type="term" value="F:porin activity"/>
    <property type="evidence" value="ECO:0007669"/>
    <property type="project" value="TreeGrafter"/>
</dbReference>
<evidence type="ECO:0000256" key="3">
    <source>
        <dbReference type="ARBA" id="ARBA00022448"/>
    </source>
</evidence>
<evidence type="ECO:0000313" key="8">
    <source>
        <dbReference type="EMBL" id="QIJ71290.1"/>
    </source>
</evidence>
<evidence type="ECO:0000313" key="9">
    <source>
        <dbReference type="Proteomes" id="UP000502179"/>
    </source>
</evidence>
<dbReference type="InterPro" id="IPR003423">
    <property type="entry name" value="OMP_efflux"/>
</dbReference>
<dbReference type="PIRSF" id="PIRSF001892">
    <property type="entry name" value="CyaE"/>
    <property type="match status" value="1"/>
</dbReference>
<comment type="subcellular location">
    <subcellularLocation>
        <location evidence="1">Cell outer membrane</location>
    </subcellularLocation>
</comment>
<proteinExistence type="inferred from homology"/>
<gene>
    <name evidence="8" type="ORF">G4V39_02890</name>
</gene>
<protein>
    <submittedName>
        <fullName evidence="8">TolC family protein</fullName>
    </submittedName>
</protein>
<evidence type="ECO:0000256" key="1">
    <source>
        <dbReference type="ARBA" id="ARBA00004442"/>
    </source>
</evidence>
<dbReference type="GO" id="GO:1990281">
    <property type="term" value="C:efflux pump complex"/>
    <property type="evidence" value="ECO:0007669"/>
    <property type="project" value="TreeGrafter"/>
</dbReference>
<comment type="similarity">
    <text evidence="2">Belongs to the outer membrane factor (OMF) (TC 1.B.17) family.</text>
</comment>
<accession>A0A6G7PUJ3</accession>
<keyword evidence="4" id="KW-1134">Transmembrane beta strand</keyword>
<dbReference type="Proteomes" id="UP000502179">
    <property type="component" value="Chromosome"/>
</dbReference>
<evidence type="ECO:0000256" key="5">
    <source>
        <dbReference type="ARBA" id="ARBA00022692"/>
    </source>
</evidence>
<evidence type="ECO:0000256" key="6">
    <source>
        <dbReference type="ARBA" id="ARBA00023136"/>
    </source>
</evidence>
<sequence>MFFCRLISVVMLALALAVPSLADELGLPEARELALKHNPLIKAAQAEERAARAGIDLARSNFLPRLDLSQSYIRTNSPPQVFSFKLSQRDFHQSDFALDRLNRPSPITNLRTELVLTQPIFNRGREITGYRLAKIRQAMAREALRQTRQKVLLQVEEAFLNWLLAIDAHQVMASAVETAEANLKTVKARYQAGTALKSDLLQAEVHLAGLKKEELAAQNRIQVALSALNVAMGLPPGRLWQPRRPQIHINPQGLTLKQWTETALKQRPEAVFFTLLVEAARLRVKQAKMEFLPAINLQGIYEYNSAGIGDPSGDAWMVIARADLNLFKGLGDVSALRKARAELLKTEARQRNINQQIRHQVREAYLNLETAHSQVGVTQKAVSQAEEGLRIVEKRYRQGLTIITELLDAQTALKRARLEHLQALYTWRLAWTRLRYTAGTLIDEIKVSPKEETPK</sequence>
<dbReference type="GO" id="GO:0015562">
    <property type="term" value="F:efflux transmembrane transporter activity"/>
    <property type="evidence" value="ECO:0007669"/>
    <property type="project" value="InterPro"/>
</dbReference>
<keyword evidence="9" id="KW-1185">Reference proteome</keyword>
<dbReference type="InterPro" id="IPR028351">
    <property type="entry name" value="CyaE"/>
</dbReference>
<evidence type="ECO:0000256" key="2">
    <source>
        <dbReference type="ARBA" id="ARBA00007613"/>
    </source>
</evidence>
<dbReference type="PANTHER" id="PTHR30026">
    <property type="entry name" value="OUTER MEMBRANE PROTEIN TOLC"/>
    <property type="match status" value="1"/>
</dbReference>
<organism evidence="8 9">
    <name type="scientific">Thermosulfuriphilus ammonigenes</name>
    <dbReference type="NCBI Taxonomy" id="1936021"/>
    <lineage>
        <taxon>Bacteria</taxon>
        <taxon>Pseudomonadati</taxon>
        <taxon>Thermodesulfobacteriota</taxon>
        <taxon>Thermodesulfobacteria</taxon>
        <taxon>Thermodesulfobacteriales</taxon>
        <taxon>Thermodesulfobacteriaceae</taxon>
        <taxon>Thermosulfuriphilus</taxon>
    </lineage>
</organism>
<evidence type="ECO:0000256" key="4">
    <source>
        <dbReference type="ARBA" id="ARBA00022452"/>
    </source>
</evidence>
<dbReference type="AlphaFoldDB" id="A0A6G7PUJ3"/>
<evidence type="ECO:0000256" key="7">
    <source>
        <dbReference type="ARBA" id="ARBA00023237"/>
    </source>
</evidence>
<dbReference type="SUPFAM" id="SSF56954">
    <property type="entry name" value="Outer membrane efflux proteins (OEP)"/>
    <property type="match status" value="1"/>
</dbReference>
<keyword evidence="6" id="KW-0472">Membrane</keyword>
<keyword evidence="5" id="KW-0812">Transmembrane</keyword>
<keyword evidence="3" id="KW-0813">Transport</keyword>